<feature type="transmembrane region" description="Helical" evidence="2">
    <location>
        <begin position="180"/>
        <end position="198"/>
    </location>
</feature>
<organism evidence="3 4">
    <name type="scientific">Rhodococcoides kroppenstedtii</name>
    <dbReference type="NCBI Taxonomy" id="293050"/>
    <lineage>
        <taxon>Bacteria</taxon>
        <taxon>Bacillati</taxon>
        <taxon>Actinomycetota</taxon>
        <taxon>Actinomycetes</taxon>
        <taxon>Mycobacteriales</taxon>
        <taxon>Nocardiaceae</taxon>
        <taxon>Rhodococcoides</taxon>
    </lineage>
</organism>
<protein>
    <recommendedName>
        <fullName evidence="5">Integral membrane protein</fullName>
    </recommendedName>
</protein>
<dbReference type="Proteomes" id="UP000182054">
    <property type="component" value="Unassembled WGS sequence"/>
</dbReference>
<evidence type="ECO:0000313" key="3">
    <source>
        <dbReference type="EMBL" id="SFA55814.1"/>
    </source>
</evidence>
<keyword evidence="2" id="KW-0472">Membrane</keyword>
<sequence>MTAPSRTAGPTRLVETRPDTAPASTVRTTGALLAVGTVAWAVGMAIAGDHEGFGWQSLLGGATALLFQAGIARLLLLQYRTAAMGDGPLARGVYRLQFLFLAGAVVSTLLDAFWLLHGTPVWMAFDLCWPLSMATMVGIGVRVAIAGRWTGSIRWTTLWAQSWFVTSIPVVLIVRDAGLWVASAQLISGYALLGLLLARHETVRTGA</sequence>
<dbReference type="GeneID" id="85486468"/>
<feature type="transmembrane region" description="Helical" evidence="2">
    <location>
        <begin position="122"/>
        <end position="145"/>
    </location>
</feature>
<proteinExistence type="predicted"/>
<evidence type="ECO:0008006" key="5">
    <source>
        <dbReference type="Google" id="ProtNLM"/>
    </source>
</evidence>
<dbReference type="RefSeq" id="WP_068363866.1">
    <property type="nucleotide sequence ID" value="NZ_FOJN01000010.1"/>
</dbReference>
<feature type="transmembrane region" description="Helical" evidence="2">
    <location>
        <begin position="96"/>
        <end position="116"/>
    </location>
</feature>
<evidence type="ECO:0000313" key="4">
    <source>
        <dbReference type="Proteomes" id="UP000182054"/>
    </source>
</evidence>
<gene>
    <name evidence="3" type="ORF">SAMN05444374_11026</name>
</gene>
<keyword evidence="2" id="KW-0812">Transmembrane</keyword>
<dbReference type="OrthoDB" id="3473322at2"/>
<evidence type="ECO:0000256" key="2">
    <source>
        <dbReference type="SAM" id="Phobius"/>
    </source>
</evidence>
<feature type="region of interest" description="Disordered" evidence="1">
    <location>
        <begin position="1"/>
        <end position="22"/>
    </location>
</feature>
<keyword evidence="2" id="KW-1133">Transmembrane helix</keyword>
<evidence type="ECO:0000256" key="1">
    <source>
        <dbReference type="SAM" id="MobiDB-lite"/>
    </source>
</evidence>
<accession>A0A1I0TVH5</accession>
<reference evidence="3 4" key="1">
    <citation type="submission" date="2016-10" db="EMBL/GenBank/DDBJ databases">
        <authorList>
            <person name="de Groot N.N."/>
        </authorList>
    </citation>
    <scope>NUCLEOTIDE SEQUENCE [LARGE SCALE GENOMIC DNA]</scope>
    <source>
        <strain evidence="3 4">DSM 44908</strain>
    </source>
</reference>
<feature type="transmembrane region" description="Helical" evidence="2">
    <location>
        <begin position="53"/>
        <end position="76"/>
    </location>
</feature>
<feature type="transmembrane region" description="Helical" evidence="2">
    <location>
        <begin position="157"/>
        <end position="174"/>
    </location>
</feature>
<name>A0A1I0TVH5_9NOCA</name>
<dbReference type="EMBL" id="FOJN01000010">
    <property type="protein sequence ID" value="SFA55814.1"/>
    <property type="molecule type" value="Genomic_DNA"/>
</dbReference>
<dbReference type="AlphaFoldDB" id="A0A1I0TVH5"/>
<feature type="transmembrane region" description="Helical" evidence="2">
    <location>
        <begin position="30"/>
        <end position="47"/>
    </location>
</feature>